<feature type="region of interest" description="Disordered" evidence="1">
    <location>
        <begin position="44"/>
        <end position="81"/>
    </location>
</feature>
<evidence type="ECO:0000313" key="3">
    <source>
        <dbReference type="Proteomes" id="UP000615446"/>
    </source>
</evidence>
<proteinExistence type="predicted"/>
<evidence type="ECO:0000256" key="1">
    <source>
        <dbReference type="SAM" id="MobiDB-lite"/>
    </source>
</evidence>
<name>A0A8H3R462_9GLOM</name>
<feature type="compositionally biased region" description="Acidic residues" evidence="1">
    <location>
        <begin position="67"/>
        <end position="78"/>
    </location>
</feature>
<dbReference type="EMBL" id="BLAL01000315">
    <property type="protein sequence ID" value="GET02754.1"/>
    <property type="molecule type" value="Genomic_DNA"/>
</dbReference>
<dbReference type="Proteomes" id="UP000615446">
    <property type="component" value="Unassembled WGS sequence"/>
</dbReference>
<dbReference type="AlphaFoldDB" id="A0A8H3R462"/>
<evidence type="ECO:0000313" key="2">
    <source>
        <dbReference type="EMBL" id="GET02754.1"/>
    </source>
</evidence>
<reference evidence="2" key="1">
    <citation type="submission" date="2019-10" db="EMBL/GenBank/DDBJ databases">
        <title>Conservation and host-specific expression of non-tandemly repeated heterogenous ribosome RNA gene in arbuscular mycorrhizal fungi.</title>
        <authorList>
            <person name="Maeda T."/>
            <person name="Kobayashi Y."/>
            <person name="Nakagawa T."/>
            <person name="Ezawa T."/>
            <person name="Yamaguchi K."/>
            <person name="Bino T."/>
            <person name="Nishimoto Y."/>
            <person name="Shigenobu S."/>
            <person name="Kawaguchi M."/>
        </authorList>
    </citation>
    <scope>NUCLEOTIDE SEQUENCE</scope>
    <source>
        <strain evidence="2">HR1</strain>
    </source>
</reference>
<feature type="compositionally biased region" description="Low complexity" evidence="1">
    <location>
        <begin position="55"/>
        <end position="66"/>
    </location>
</feature>
<organism evidence="2 3">
    <name type="scientific">Rhizophagus clarus</name>
    <dbReference type="NCBI Taxonomy" id="94130"/>
    <lineage>
        <taxon>Eukaryota</taxon>
        <taxon>Fungi</taxon>
        <taxon>Fungi incertae sedis</taxon>
        <taxon>Mucoromycota</taxon>
        <taxon>Glomeromycotina</taxon>
        <taxon>Glomeromycetes</taxon>
        <taxon>Glomerales</taxon>
        <taxon>Glomeraceae</taxon>
        <taxon>Rhizophagus</taxon>
    </lineage>
</organism>
<comment type="caution">
    <text evidence="2">The sequence shown here is derived from an EMBL/GenBank/DDBJ whole genome shotgun (WGS) entry which is preliminary data.</text>
</comment>
<protein>
    <submittedName>
        <fullName evidence="2">Uncharacterized protein</fullName>
    </submittedName>
</protein>
<accession>A0A8H3R462</accession>
<gene>
    <name evidence="2" type="ORF">RCL2_002912300</name>
</gene>
<sequence length="139" mass="15728">MAIIGHHSVGGYHTYAKPNNSHKREALFGIINRLNGLPLLPSLNTTSKRKNSINESDFSQSTSISESDSDFDVDESQEDSISNVSSFCTAKEIMEKDSCINSASHAPEEDHIIMKKKKDYKYKKVMIVKKYYKNCTFNK</sequence>